<name>A0A193GIS2_9BORD</name>
<evidence type="ECO:0000313" key="2">
    <source>
        <dbReference type="Proteomes" id="UP000091926"/>
    </source>
</evidence>
<proteinExistence type="predicted"/>
<dbReference type="RefSeq" id="WP_066662635.1">
    <property type="nucleotide sequence ID" value="NZ_CBCSCL010000038.1"/>
</dbReference>
<organism evidence="1 2">
    <name type="scientific">Bordetella flabilis</name>
    <dbReference type="NCBI Taxonomy" id="463014"/>
    <lineage>
        <taxon>Bacteria</taxon>
        <taxon>Pseudomonadati</taxon>
        <taxon>Pseudomonadota</taxon>
        <taxon>Betaproteobacteria</taxon>
        <taxon>Burkholderiales</taxon>
        <taxon>Alcaligenaceae</taxon>
        <taxon>Bordetella</taxon>
    </lineage>
</organism>
<dbReference type="KEGG" id="bfz:BAU07_22300"/>
<gene>
    <name evidence="1" type="ORF">BAU07_22300</name>
</gene>
<dbReference type="Proteomes" id="UP000091926">
    <property type="component" value="Chromosome"/>
</dbReference>
<reference evidence="1 2" key="1">
    <citation type="submission" date="2016-06" db="EMBL/GenBank/DDBJ databases">
        <title>Complete genome sequences of Bordetella bronchialis and Bordetella flabilis.</title>
        <authorList>
            <person name="LiPuma J.J."/>
            <person name="Spilker T."/>
        </authorList>
    </citation>
    <scope>NUCLEOTIDE SEQUENCE [LARGE SCALE GENOMIC DNA]</scope>
    <source>
        <strain evidence="1 2">AU10664</strain>
    </source>
</reference>
<protein>
    <submittedName>
        <fullName evidence="1">Uncharacterized protein</fullName>
    </submittedName>
</protein>
<keyword evidence="2" id="KW-1185">Reference proteome</keyword>
<evidence type="ECO:0000313" key="1">
    <source>
        <dbReference type="EMBL" id="ANN79488.1"/>
    </source>
</evidence>
<sequence>MEEKSQTQQDIGNISISVPVRSYIVDAAIDYFGSQQWQVQLGSMADQAWVNWYNKGRHENPSGSDS</sequence>
<accession>A0A193GIS2</accession>
<dbReference type="AlphaFoldDB" id="A0A193GIS2"/>
<dbReference type="EMBL" id="CP016172">
    <property type="protein sequence ID" value="ANN79488.1"/>
    <property type="molecule type" value="Genomic_DNA"/>
</dbReference>